<comment type="function">
    <text evidence="9">Single strand-specific metallo-endoribonuclease involved in late-stage 70S ribosome quality control and in maturation of the 3' terminus of the 16S rRNA.</text>
</comment>
<dbReference type="HAMAP" id="MF_00009">
    <property type="entry name" value="Endoribonucl_YbeY"/>
    <property type="match status" value="1"/>
</dbReference>
<evidence type="ECO:0000313" key="11">
    <source>
        <dbReference type="Proteomes" id="UP001600165"/>
    </source>
</evidence>
<keyword evidence="11" id="KW-1185">Reference proteome</keyword>
<comment type="cofactor">
    <cofactor evidence="9">
        <name>Zn(2+)</name>
        <dbReference type="ChEBI" id="CHEBI:29105"/>
    </cofactor>
    <text evidence="9">Binds 1 zinc ion.</text>
</comment>
<dbReference type="Gene3D" id="3.40.390.30">
    <property type="entry name" value="Metalloproteases ('zincins'), catalytic domain"/>
    <property type="match status" value="1"/>
</dbReference>
<protein>
    <recommendedName>
        <fullName evidence="9">Endoribonuclease YbeY</fullName>
        <ecNumber evidence="9">3.1.-.-</ecNumber>
    </recommendedName>
</protein>
<proteinExistence type="inferred from homology"/>
<comment type="caution">
    <text evidence="10">The sequence shown here is derived from an EMBL/GenBank/DDBJ whole genome shotgun (WGS) entry which is preliminary data.</text>
</comment>
<keyword evidence="8 9" id="KW-0862">Zinc</keyword>
<dbReference type="SUPFAM" id="SSF55486">
    <property type="entry name" value="Metalloproteases ('zincins'), catalytic domain"/>
    <property type="match status" value="1"/>
</dbReference>
<keyword evidence="3 9" id="KW-0698">rRNA processing</keyword>
<evidence type="ECO:0000256" key="3">
    <source>
        <dbReference type="ARBA" id="ARBA00022552"/>
    </source>
</evidence>
<sequence>MESSGTNLSLIHLEVAIQIEDLGETAIPDLPWQDWLQTWLRHLQPPPSPIGTYEVSLRLTSDRQIQQLNAQYRAKNVPTDVLAFATLEATAPVALEMLETQPLYLGDIVISLETAATQATEQQHSLQQELAWLAAHGFLHLLGWDHPDEDQLEQMLVEQRRLLQTVGVVT</sequence>
<feature type="binding site" evidence="9">
    <location>
        <position position="146"/>
    </location>
    <ligand>
        <name>Zn(2+)</name>
        <dbReference type="ChEBI" id="CHEBI:29105"/>
        <note>catalytic</note>
    </ligand>
</feature>
<keyword evidence="7 9" id="KW-0378">Hydrolase</keyword>
<dbReference type="Pfam" id="PF02130">
    <property type="entry name" value="YbeY"/>
    <property type="match status" value="1"/>
</dbReference>
<organism evidence="10 11">
    <name type="scientific">Almyronema epifaneia S1</name>
    <dbReference type="NCBI Taxonomy" id="2991925"/>
    <lineage>
        <taxon>Bacteria</taxon>
        <taxon>Bacillati</taxon>
        <taxon>Cyanobacteriota</taxon>
        <taxon>Cyanophyceae</taxon>
        <taxon>Nodosilineales</taxon>
        <taxon>Nodosilineaceae</taxon>
        <taxon>Almyronema</taxon>
        <taxon>Almyronema epifaneia</taxon>
    </lineage>
</organism>
<keyword evidence="5 9" id="KW-0479">Metal-binding</keyword>
<dbReference type="InterPro" id="IPR020549">
    <property type="entry name" value="YbeY_CS"/>
</dbReference>
<keyword evidence="4 9" id="KW-0540">Nuclease</keyword>
<accession>A0ABW6IH35</accession>
<dbReference type="InterPro" id="IPR023091">
    <property type="entry name" value="MetalPrtase_cat_dom_sf_prd"/>
</dbReference>
<dbReference type="InterPro" id="IPR002036">
    <property type="entry name" value="YbeY"/>
</dbReference>
<dbReference type="RefSeq" id="WP_377966319.1">
    <property type="nucleotide sequence ID" value="NZ_JBHZOL010000087.1"/>
</dbReference>
<keyword evidence="2 9" id="KW-0690">Ribosome biogenesis</keyword>
<dbReference type="EMBL" id="JBHZOL010000087">
    <property type="protein sequence ID" value="MFE4107526.1"/>
    <property type="molecule type" value="Genomic_DNA"/>
</dbReference>
<evidence type="ECO:0000256" key="7">
    <source>
        <dbReference type="ARBA" id="ARBA00022801"/>
    </source>
</evidence>
<evidence type="ECO:0000256" key="6">
    <source>
        <dbReference type="ARBA" id="ARBA00022759"/>
    </source>
</evidence>
<evidence type="ECO:0000256" key="9">
    <source>
        <dbReference type="HAMAP-Rule" id="MF_00009"/>
    </source>
</evidence>
<keyword evidence="9" id="KW-0963">Cytoplasm</keyword>
<gene>
    <name evidence="9 10" type="primary">ybeY</name>
    <name evidence="10" type="ORF">ACFVKH_14635</name>
</gene>
<dbReference type="PROSITE" id="PS01306">
    <property type="entry name" value="UPF0054"/>
    <property type="match status" value="1"/>
</dbReference>
<evidence type="ECO:0000256" key="8">
    <source>
        <dbReference type="ARBA" id="ARBA00022833"/>
    </source>
</evidence>
<evidence type="ECO:0000313" key="10">
    <source>
        <dbReference type="EMBL" id="MFE4107526.1"/>
    </source>
</evidence>
<comment type="subcellular location">
    <subcellularLocation>
        <location evidence="9">Cytoplasm</location>
    </subcellularLocation>
</comment>
<dbReference type="PANTHER" id="PTHR46986:SF1">
    <property type="entry name" value="ENDORIBONUCLEASE YBEY, CHLOROPLASTIC"/>
    <property type="match status" value="1"/>
</dbReference>
<dbReference type="NCBIfam" id="TIGR00043">
    <property type="entry name" value="rRNA maturation RNase YbeY"/>
    <property type="match status" value="1"/>
</dbReference>
<evidence type="ECO:0000256" key="5">
    <source>
        <dbReference type="ARBA" id="ARBA00022723"/>
    </source>
</evidence>
<dbReference type="PANTHER" id="PTHR46986">
    <property type="entry name" value="ENDORIBONUCLEASE YBEY, CHLOROPLASTIC"/>
    <property type="match status" value="1"/>
</dbReference>
<evidence type="ECO:0000256" key="1">
    <source>
        <dbReference type="ARBA" id="ARBA00010875"/>
    </source>
</evidence>
<dbReference type="Proteomes" id="UP001600165">
    <property type="component" value="Unassembled WGS sequence"/>
</dbReference>
<evidence type="ECO:0000256" key="2">
    <source>
        <dbReference type="ARBA" id="ARBA00022517"/>
    </source>
</evidence>
<keyword evidence="6 9" id="KW-0255">Endonuclease</keyword>
<evidence type="ECO:0000256" key="4">
    <source>
        <dbReference type="ARBA" id="ARBA00022722"/>
    </source>
</evidence>
<reference evidence="10 11" key="1">
    <citation type="submission" date="2024-10" db="EMBL/GenBank/DDBJ databases">
        <authorList>
            <person name="Ratan Roy A."/>
            <person name="Morales Sandoval P.H."/>
            <person name="De Los Santos Villalobos S."/>
            <person name="Chakraborty S."/>
            <person name="Mukherjee J."/>
        </authorList>
    </citation>
    <scope>NUCLEOTIDE SEQUENCE [LARGE SCALE GENOMIC DNA]</scope>
    <source>
        <strain evidence="10 11">S1</strain>
    </source>
</reference>
<feature type="binding site" evidence="9">
    <location>
        <position position="136"/>
    </location>
    <ligand>
        <name>Zn(2+)</name>
        <dbReference type="ChEBI" id="CHEBI:29105"/>
        <note>catalytic</note>
    </ligand>
</feature>
<dbReference type="EC" id="3.1.-.-" evidence="9"/>
<comment type="similarity">
    <text evidence="1 9">Belongs to the endoribonuclease YbeY family.</text>
</comment>
<feature type="binding site" evidence="9">
    <location>
        <position position="140"/>
    </location>
    <ligand>
        <name>Zn(2+)</name>
        <dbReference type="ChEBI" id="CHEBI:29105"/>
        <note>catalytic</note>
    </ligand>
</feature>
<name>A0ABW6IH35_9CYAN</name>